<name>A0AAV6V619_9ARAC</name>
<gene>
    <name evidence="1" type="ORF">JTE90_008408</name>
</gene>
<reference evidence="1 2" key="1">
    <citation type="journal article" date="2022" name="Nat. Ecol. Evol.">
        <title>A masculinizing supergene underlies an exaggerated male reproductive morph in a spider.</title>
        <authorList>
            <person name="Hendrickx F."/>
            <person name="De Corte Z."/>
            <person name="Sonet G."/>
            <person name="Van Belleghem S.M."/>
            <person name="Kostlbacher S."/>
            <person name="Vangestel C."/>
        </authorList>
    </citation>
    <scope>NUCLEOTIDE SEQUENCE [LARGE SCALE GENOMIC DNA]</scope>
    <source>
        <strain evidence="1">W744_W776</strain>
    </source>
</reference>
<dbReference type="AlphaFoldDB" id="A0AAV6V619"/>
<proteinExistence type="predicted"/>
<dbReference type="Proteomes" id="UP000827092">
    <property type="component" value="Unassembled WGS sequence"/>
</dbReference>
<keyword evidence="2" id="KW-1185">Reference proteome</keyword>
<dbReference type="EMBL" id="JAFNEN010000167">
    <property type="protein sequence ID" value="KAG8191096.1"/>
    <property type="molecule type" value="Genomic_DNA"/>
</dbReference>
<evidence type="ECO:0000313" key="2">
    <source>
        <dbReference type="Proteomes" id="UP000827092"/>
    </source>
</evidence>
<protein>
    <submittedName>
        <fullName evidence="1">Uncharacterized protein</fullName>
    </submittedName>
</protein>
<sequence length="102" mass="12041">MYQSHHKLPNMQFYVTKIPSTLLLLKCRIFDICHQKLFTARELMEQNSALVQGRNISTTTRKINTRPKRKGSIRHYGWLEKTHGRYCTRVLQINNDPSPLKT</sequence>
<evidence type="ECO:0000313" key="1">
    <source>
        <dbReference type="EMBL" id="KAG8191096.1"/>
    </source>
</evidence>
<accession>A0AAV6V619</accession>
<comment type="caution">
    <text evidence="1">The sequence shown here is derived from an EMBL/GenBank/DDBJ whole genome shotgun (WGS) entry which is preliminary data.</text>
</comment>
<organism evidence="1 2">
    <name type="scientific">Oedothorax gibbosus</name>
    <dbReference type="NCBI Taxonomy" id="931172"/>
    <lineage>
        <taxon>Eukaryota</taxon>
        <taxon>Metazoa</taxon>
        <taxon>Ecdysozoa</taxon>
        <taxon>Arthropoda</taxon>
        <taxon>Chelicerata</taxon>
        <taxon>Arachnida</taxon>
        <taxon>Araneae</taxon>
        <taxon>Araneomorphae</taxon>
        <taxon>Entelegynae</taxon>
        <taxon>Araneoidea</taxon>
        <taxon>Linyphiidae</taxon>
        <taxon>Erigoninae</taxon>
        <taxon>Oedothorax</taxon>
    </lineage>
</organism>